<dbReference type="EMBL" id="CM020619">
    <property type="protein sequence ID" value="KAK1866320.1"/>
    <property type="molecule type" value="Genomic_DNA"/>
</dbReference>
<evidence type="ECO:0000313" key="2">
    <source>
        <dbReference type="Proteomes" id="UP000798662"/>
    </source>
</evidence>
<reference evidence="1" key="1">
    <citation type="submission" date="2019-11" db="EMBL/GenBank/DDBJ databases">
        <title>Nori genome reveals adaptations in red seaweeds to the harsh intertidal environment.</title>
        <authorList>
            <person name="Wang D."/>
            <person name="Mao Y."/>
        </authorList>
    </citation>
    <scope>NUCLEOTIDE SEQUENCE</scope>
    <source>
        <tissue evidence="1">Gametophyte</tissue>
    </source>
</reference>
<gene>
    <name evidence="1" type="ORF">I4F81_008840</name>
</gene>
<protein>
    <submittedName>
        <fullName evidence="1">Uncharacterized protein</fullName>
    </submittedName>
</protein>
<name>A0ACC3C887_PYRYE</name>
<accession>A0ACC3C887</accession>
<dbReference type="Proteomes" id="UP000798662">
    <property type="component" value="Chromosome 2"/>
</dbReference>
<evidence type="ECO:0000313" key="1">
    <source>
        <dbReference type="EMBL" id="KAK1866320.1"/>
    </source>
</evidence>
<keyword evidence="2" id="KW-1185">Reference proteome</keyword>
<sequence length="535" mass="57315">MPPLPDRPAAGAPPLAAFLPTPPAALPRRAAAAAAAAMRATGLPRRRLPSRCGAGRAPPLPPLPCRGAPVPVVTASAGGGGGDGPRRSVFTEPPSAAAAGASAAGEAAAASRALEAWLVDNGVYLSDKSSWGRAPHPLAIANETTDDGEPSGRGLIAVKGVVQGEPLFKLPLTVLLTKEVALKTFGAAMPPDTDDFIAIATLLIRERSLGDASFYAPYLGVLPADEELTPLFRWSDEEMAWLAGSPTVAAAASLRRKVASEYADANGPDGLFGRTRSVFDPAVFTEAAWEWAFAVLFSRLVLLRGSGTLALVPYADLLNHNPYCGAYIDTFQENFTGEGYVCVFTDRPYGKMEQVYTTYGQKTNAELLLLYGFVVDRNPYDAVDVSVAVDEADPMYARKVKFLEGAGQEEGSSVAFPLYADRYPMELIEYLRFCVATEEEMDSGADWGDFVCERNEVAVAQALLGACTAALSGYMRTLDEDDALVRDRGTYSMLSLKQRAALRQVRGEKRILKRTIANTQKEMQTPRMLFTSLNS</sequence>
<proteinExistence type="predicted"/>
<organism evidence="1 2">
    <name type="scientific">Pyropia yezoensis</name>
    <name type="common">Susabi-nori</name>
    <name type="synonym">Porphyra yezoensis</name>
    <dbReference type="NCBI Taxonomy" id="2788"/>
    <lineage>
        <taxon>Eukaryota</taxon>
        <taxon>Rhodophyta</taxon>
        <taxon>Bangiophyceae</taxon>
        <taxon>Bangiales</taxon>
        <taxon>Bangiaceae</taxon>
        <taxon>Pyropia</taxon>
    </lineage>
</organism>
<comment type="caution">
    <text evidence="1">The sequence shown here is derived from an EMBL/GenBank/DDBJ whole genome shotgun (WGS) entry which is preliminary data.</text>
</comment>